<dbReference type="Proteomes" id="UP000694844">
    <property type="component" value="Chromosome 2"/>
</dbReference>
<dbReference type="AlphaFoldDB" id="A0A8B8CJW0"/>
<feature type="region of interest" description="Disordered" evidence="1">
    <location>
        <begin position="172"/>
        <end position="239"/>
    </location>
</feature>
<feature type="signal peptide" evidence="2">
    <location>
        <begin position="1"/>
        <end position="19"/>
    </location>
</feature>
<evidence type="ECO:0000313" key="4">
    <source>
        <dbReference type="RefSeq" id="XP_022316040.1"/>
    </source>
</evidence>
<feature type="region of interest" description="Disordered" evidence="1">
    <location>
        <begin position="36"/>
        <end position="71"/>
    </location>
</feature>
<evidence type="ECO:0000256" key="1">
    <source>
        <dbReference type="SAM" id="MobiDB-lite"/>
    </source>
</evidence>
<keyword evidence="2" id="KW-0732">Signal</keyword>
<feature type="region of interest" description="Disordered" evidence="1">
    <location>
        <begin position="124"/>
        <end position="148"/>
    </location>
</feature>
<evidence type="ECO:0000256" key="2">
    <source>
        <dbReference type="SAM" id="SignalP"/>
    </source>
</evidence>
<feature type="chain" id="PRO_5034295386" evidence="2">
    <location>
        <begin position="20"/>
        <end position="239"/>
    </location>
</feature>
<dbReference type="KEGG" id="cvn:111119821"/>
<feature type="compositionally biased region" description="Basic residues" evidence="1">
    <location>
        <begin position="133"/>
        <end position="147"/>
    </location>
</feature>
<reference evidence="4" key="1">
    <citation type="submission" date="2025-08" db="UniProtKB">
        <authorList>
            <consortium name="RefSeq"/>
        </authorList>
    </citation>
    <scope>IDENTIFICATION</scope>
    <source>
        <tissue evidence="4">Whole sample</tissue>
    </source>
</reference>
<feature type="compositionally biased region" description="Acidic residues" evidence="1">
    <location>
        <begin position="185"/>
        <end position="227"/>
    </location>
</feature>
<keyword evidence="3" id="KW-1185">Reference proteome</keyword>
<gene>
    <name evidence="4" type="primary">LOC111119821</name>
</gene>
<protein>
    <submittedName>
        <fullName evidence="4">Uncharacterized protein LOC111119821</fullName>
    </submittedName>
</protein>
<evidence type="ECO:0000313" key="3">
    <source>
        <dbReference type="Proteomes" id="UP000694844"/>
    </source>
</evidence>
<proteinExistence type="predicted"/>
<dbReference type="GeneID" id="111119821"/>
<feature type="compositionally biased region" description="Basic and acidic residues" evidence="1">
    <location>
        <begin position="55"/>
        <end position="67"/>
    </location>
</feature>
<dbReference type="RefSeq" id="XP_022316040.1">
    <property type="nucleotide sequence ID" value="XM_022460332.1"/>
</dbReference>
<dbReference type="OrthoDB" id="6210985at2759"/>
<name>A0A8B8CJW0_CRAVI</name>
<accession>A0A8B8CJW0</accession>
<organism evidence="3 4">
    <name type="scientific">Crassostrea virginica</name>
    <name type="common">Eastern oyster</name>
    <dbReference type="NCBI Taxonomy" id="6565"/>
    <lineage>
        <taxon>Eukaryota</taxon>
        <taxon>Metazoa</taxon>
        <taxon>Spiralia</taxon>
        <taxon>Lophotrochozoa</taxon>
        <taxon>Mollusca</taxon>
        <taxon>Bivalvia</taxon>
        <taxon>Autobranchia</taxon>
        <taxon>Pteriomorphia</taxon>
        <taxon>Ostreida</taxon>
        <taxon>Ostreoidea</taxon>
        <taxon>Ostreidae</taxon>
        <taxon>Crassostrea</taxon>
    </lineage>
</organism>
<sequence>MKLWLSALLVLAVVSALEARRGGGRRREWRRQKMADLQASRQGLPAVGGDDDIKDDDKDAHKNDWISKKQRKWAMKRQRKMKWMNKRRGMMSPVDENTDENANGAEVNSQDSYPTMFRRRWEQRRANKDERRQKLRKMKKWHKKHGKGPSCICHLETEQLEKLQELIKKEGLEDQFPQIMPPEGDSVDDVTEETDDANDIDDGDDGDDVVDDLDEDDEVTESGDDELPLMTTESSFIIQ</sequence>